<dbReference type="GO" id="GO:0044874">
    <property type="term" value="P:lipoprotein localization to outer membrane"/>
    <property type="evidence" value="ECO:0007669"/>
    <property type="project" value="TreeGrafter"/>
</dbReference>
<sequence>MQGDVVAVPRSLVIDFATFQRDVLPVLQEWATHGGISPVFDPGSTDLPPVTLESHLSVDHSAYPPNPNRAAAWSGQLRTRLERTAPGSILVADNAAETLVLAVTDATNAKILFLLLGIPGVLAAGALGLAAGSALAEANRREEALLRMRGATSGQIRRVAAADAAVVGLCGSIVGLLAAAVTVSLVTGGPVWRGVAAGELATTAILALAVGGVTTVIRLLRLRRAEHGSEVAAERHLLERGWSPLWKRAYLDLIFIALGLSVLGINRLAGGLSQTPIEGTSLALSFYVLLAPIFLWLGVTFLAVRVVLAILGRRAQRGHSEPLPSWRAAATRWSGRRPARMAVALMLGALAVAFGTQVLTFAATYHTAKVTDAQAALGSDMRITPNDPTNKLPAVGSQIAAVSPFRLVPAQAGSDRKTIMAIDPSSYPAVSTMAPRILQGQGPQALANDPLGVLLLKELAVDFDVGPGDTLPITIYPDDFEKSTNLKLHVLGVYGSFPPTTPPPDQPAELVVSAAAIPKTVPVPPDFYLARVAPGHQVSAAAAELGRSLDDRFGVTTVANPIQRGLTALNLAGLGRIEALGAALIAAVGVAVLGAFLVLERRREFAILRAVGAQTSQVLTGPAQEGIVVVMGSLLIGVPVGLGLALIEVRVLALFFALPPPILTLPAGPLAVFILFMVMTSAVAMAAALAAVTRVRPAAVLREP</sequence>
<proteinExistence type="inferred from homology"/>
<feature type="transmembrane region" description="Helical" evidence="7">
    <location>
        <begin position="342"/>
        <end position="365"/>
    </location>
</feature>
<dbReference type="Pfam" id="PF02687">
    <property type="entry name" value="FtsX"/>
    <property type="match status" value="2"/>
</dbReference>
<feature type="transmembrane region" description="Helical" evidence="7">
    <location>
        <begin position="634"/>
        <end position="658"/>
    </location>
</feature>
<evidence type="ECO:0000256" key="7">
    <source>
        <dbReference type="SAM" id="Phobius"/>
    </source>
</evidence>
<reference evidence="10 11" key="1">
    <citation type="submission" date="2017-10" db="EMBL/GenBank/DDBJ databases">
        <title>The new phylogeny of genus Mycobacterium.</title>
        <authorList>
            <person name="Tortoli E."/>
            <person name="Trovato A."/>
            <person name="Cirillo D.M."/>
        </authorList>
    </citation>
    <scope>NUCLEOTIDE SEQUENCE [LARGE SCALE GENOMIC DNA]</scope>
    <source>
        <strain evidence="10 11">CCUG37673</strain>
    </source>
</reference>
<keyword evidence="4 7" id="KW-0812">Transmembrane</keyword>
<reference evidence="9 12" key="2">
    <citation type="journal article" date="2019" name="Emerg. Microbes Infect.">
        <title>Comprehensive subspecies identification of 175 nontuberculous mycobacteria species based on 7547 genomic profiles.</title>
        <authorList>
            <person name="Matsumoto Y."/>
            <person name="Kinjo T."/>
            <person name="Motooka D."/>
            <person name="Nabeya D."/>
            <person name="Jung N."/>
            <person name="Uechi K."/>
            <person name="Horii T."/>
            <person name="Iida T."/>
            <person name="Fujita J."/>
            <person name="Nakamura S."/>
        </authorList>
    </citation>
    <scope>NUCLEOTIDE SEQUENCE [LARGE SCALE GENOMIC DNA]</scope>
    <source>
        <strain evidence="9 12">JCM 6377</strain>
    </source>
</reference>
<evidence type="ECO:0000259" key="8">
    <source>
        <dbReference type="Pfam" id="PF02687"/>
    </source>
</evidence>
<dbReference type="PANTHER" id="PTHR30489:SF0">
    <property type="entry name" value="LIPOPROTEIN-RELEASING SYSTEM TRANSMEMBRANE PROTEIN LOLE"/>
    <property type="match status" value="1"/>
</dbReference>
<evidence type="ECO:0000256" key="6">
    <source>
        <dbReference type="ARBA" id="ARBA00023136"/>
    </source>
</evidence>
<gene>
    <name evidence="10" type="ORF">CQY20_07510</name>
    <name evidence="9" type="ORF">MAGR_33100</name>
</gene>
<keyword evidence="11" id="KW-1185">Reference proteome</keyword>
<evidence type="ECO:0000313" key="9">
    <source>
        <dbReference type="EMBL" id="GFG51869.1"/>
    </source>
</evidence>
<evidence type="ECO:0000256" key="1">
    <source>
        <dbReference type="ARBA" id="ARBA00004651"/>
    </source>
</evidence>
<keyword evidence="5 7" id="KW-1133">Transmembrane helix</keyword>
<dbReference type="Proteomes" id="UP000465302">
    <property type="component" value="Unassembled WGS sequence"/>
</dbReference>
<dbReference type="PANTHER" id="PTHR30489">
    <property type="entry name" value="LIPOPROTEIN-RELEASING SYSTEM TRANSMEMBRANE PROTEIN LOLE"/>
    <property type="match status" value="1"/>
</dbReference>
<evidence type="ECO:0000313" key="12">
    <source>
        <dbReference type="Proteomes" id="UP000465302"/>
    </source>
</evidence>
<evidence type="ECO:0000313" key="10">
    <source>
        <dbReference type="EMBL" id="PEG40419.1"/>
    </source>
</evidence>
<comment type="similarity">
    <text evidence="2">Belongs to the ABC-4 integral membrane protein family. LolC/E subfamily.</text>
</comment>
<dbReference type="AlphaFoldDB" id="A0A2A7N9B9"/>
<evidence type="ECO:0000256" key="2">
    <source>
        <dbReference type="ARBA" id="ARBA00005236"/>
    </source>
</evidence>
<dbReference type="InterPro" id="IPR051447">
    <property type="entry name" value="Lipoprotein-release_system"/>
</dbReference>
<dbReference type="InterPro" id="IPR003838">
    <property type="entry name" value="ABC3_permease_C"/>
</dbReference>
<feature type="transmembrane region" description="Helical" evidence="7">
    <location>
        <begin position="670"/>
        <end position="692"/>
    </location>
</feature>
<feature type="transmembrane region" description="Helical" evidence="7">
    <location>
        <begin position="200"/>
        <end position="220"/>
    </location>
</feature>
<keyword evidence="6 7" id="KW-0472">Membrane</keyword>
<feature type="transmembrane region" description="Helical" evidence="7">
    <location>
        <begin position="159"/>
        <end position="180"/>
    </location>
</feature>
<feature type="transmembrane region" description="Helical" evidence="7">
    <location>
        <begin position="579"/>
        <end position="599"/>
    </location>
</feature>
<keyword evidence="3" id="KW-1003">Cell membrane</keyword>
<reference evidence="9" key="3">
    <citation type="submission" date="2020-02" db="EMBL/GenBank/DDBJ databases">
        <authorList>
            <person name="Matsumoto Y."/>
            <person name="Motooka D."/>
            <person name="Nakamura S."/>
        </authorList>
    </citation>
    <scope>NUCLEOTIDE SEQUENCE</scope>
    <source>
        <strain evidence="9">JCM 6377</strain>
    </source>
</reference>
<feature type="transmembrane region" description="Helical" evidence="7">
    <location>
        <begin position="111"/>
        <end position="138"/>
    </location>
</feature>
<feature type="transmembrane region" description="Helical" evidence="7">
    <location>
        <begin position="249"/>
        <end position="269"/>
    </location>
</feature>
<dbReference type="EMBL" id="BLKS01000001">
    <property type="protein sequence ID" value="GFG51869.1"/>
    <property type="molecule type" value="Genomic_DNA"/>
</dbReference>
<dbReference type="Proteomes" id="UP000220914">
    <property type="component" value="Unassembled WGS sequence"/>
</dbReference>
<feature type="domain" description="ABC3 transporter permease C-terminal" evidence="8">
    <location>
        <begin position="579"/>
        <end position="692"/>
    </location>
</feature>
<evidence type="ECO:0000256" key="3">
    <source>
        <dbReference type="ARBA" id="ARBA00022475"/>
    </source>
</evidence>
<feature type="domain" description="ABC3 transporter permease C-terminal" evidence="8">
    <location>
        <begin position="121"/>
        <end position="224"/>
    </location>
</feature>
<protein>
    <recommendedName>
        <fullName evidence="8">ABC3 transporter permease C-terminal domain-containing protein</fullName>
    </recommendedName>
</protein>
<evidence type="ECO:0000256" key="4">
    <source>
        <dbReference type="ARBA" id="ARBA00022692"/>
    </source>
</evidence>
<name>A0A2A7N9B9_MYCAG</name>
<evidence type="ECO:0000313" key="11">
    <source>
        <dbReference type="Proteomes" id="UP000220914"/>
    </source>
</evidence>
<accession>A0A2A7N9B9</accession>
<comment type="caution">
    <text evidence="10">The sequence shown here is derived from an EMBL/GenBank/DDBJ whole genome shotgun (WGS) entry which is preliminary data.</text>
</comment>
<comment type="subcellular location">
    <subcellularLocation>
        <location evidence="1">Cell membrane</location>
        <topology evidence="1">Multi-pass membrane protein</topology>
    </subcellularLocation>
</comment>
<dbReference type="EMBL" id="PDCP01000010">
    <property type="protein sequence ID" value="PEG40419.1"/>
    <property type="molecule type" value="Genomic_DNA"/>
</dbReference>
<feature type="transmembrane region" description="Helical" evidence="7">
    <location>
        <begin position="289"/>
        <end position="311"/>
    </location>
</feature>
<evidence type="ECO:0000256" key="5">
    <source>
        <dbReference type="ARBA" id="ARBA00022989"/>
    </source>
</evidence>
<organism evidence="10 11">
    <name type="scientific">Mycolicibacterium agri</name>
    <name type="common">Mycobacterium agri</name>
    <dbReference type="NCBI Taxonomy" id="36811"/>
    <lineage>
        <taxon>Bacteria</taxon>
        <taxon>Bacillati</taxon>
        <taxon>Actinomycetota</taxon>
        <taxon>Actinomycetes</taxon>
        <taxon>Mycobacteriales</taxon>
        <taxon>Mycobacteriaceae</taxon>
        <taxon>Mycolicibacterium</taxon>
    </lineage>
</organism>
<dbReference type="GO" id="GO:0098797">
    <property type="term" value="C:plasma membrane protein complex"/>
    <property type="evidence" value="ECO:0007669"/>
    <property type="project" value="TreeGrafter"/>
</dbReference>